<reference evidence="9" key="1">
    <citation type="submission" date="2023-07" db="EMBL/GenBank/DDBJ databases">
        <title>Conexibacter stalactiti sp. nov., isolated from stalactites in a lava cave and emended description of the genus Conexibacter.</title>
        <authorList>
            <person name="Lee S.D."/>
        </authorList>
    </citation>
    <scope>NUCLEOTIDE SEQUENCE [LARGE SCALE GENOMIC DNA]</scope>
    <source>
        <strain evidence="9">KCTC 39840</strain>
    </source>
</reference>
<feature type="transmembrane region" description="Helical" evidence="7">
    <location>
        <begin position="133"/>
        <end position="160"/>
    </location>
</feature>
<dbReference type="RefSeq" id="WP_318598826.1">
    <property type="nucleotide sequence ID" value="NZ_JAWSTH010000056.1"/>
</dbReference>
<feature type="compositionally biased region" description="Low complexity" evidence="6">
    <location>
        <begin position="9"/>
        <end position="39"/>
    </location>
</feature>
<evidence type="ECO:0000256" key="6">
    <source>
        <dbReference type="SAM" id="MobiDB-lite"/>
    </source>
</evidence>
<evidence type="ECO:0000256" key="7">
    <source>
        <dbReference type="SAM" id="Phobius"/>
    </source>
</evidence>
<evidence type="ECO:0000256" key="4">
    <source>
        <dbReference type="ARBA" id="ARBA00022989"/>
    </source>
</evidence>
<keyword evidence="9" id="KW-1185">Reference proteome</keyword>
<feature type="transmembrane region" description="Helical" evidence="7">
    <location>
        <begin position="198"/>
        <end position="220"/>
    </location>
</feature>
<accession>A0ABU4HSZ7</accession>
<feature type="transmembrane region" description="Helical" evidence="7">
    <location>
        <begin position="172"/>
        <end position="191"/>
    </location>
</feature>
<evidence type="ECO:0000313" key="9">
    <source>
        <dbReference type="Proteomes" id="UP001284601"/>
    </source>
</evidence>
<evidence type="ECO:0000313" key="8">
    <source>
        <dbReference type="EMBL" id="MDW5596442.1"/>
    </source>
</evidence>
<evidence type="ECO:0000256" key="3">
    <source>
        <dbReference type="ARBA" id="ARBA00022692"/>
    </source>
</evidence>
<evidence type="ECO:0000256" key="1">
    <source>
        <dbReference type="ARBA" id="ARBA00004141"/>
    </source>
</evidence>
<name>A0ABU4HSZ7_9ACTN</name>
<gene>
    <name evidence="8" type="ORF">R7226_18995</name>
</gene>
<feature type="transmembrane region" description="Helical" evidence="7">
    <location>
        <begin position="280"/>
        <end position="302"/>
    </location>
</feature>
<feature type="transmembrane region" description="Helical" evidence="7">
    <location>
        <begin position="61"/>
        <end position="84"/>
    </location>
</feature>
<dbReference type="PANTHER" id="PTHR45649:SF26">
    <property type="entry name" value="OS04G0435100 PROTEIN"/>
    <property type="match status" value="1"/>
</dbReference>
<dbReference type="PIRSF" id="PIRSF006060">
    <property type="entry name" value="AA_transporter"/>
    <property type="match status" value="1"/>
</dbReference>
<keyword evidence="4 7" id="KW-1133">Transmembrane helix</keyword>
<feature type="transmembrane region" description="Helical" evidence="7">
    <location>
        <begin position="335"/>
        <end position="359"/>
    </location>
</feature>
<dbReference type="InterPro" id="IPR002293">
    <property type="entry name" value="AA/rel_permease1"/>
</dbReference>
<sequence>MEAPPPAAGPGAPAGPAAAGTASGTAPAAAGPGTPAGSAAPPPQAPPGGQQLKRDFTLRSAFSLAFAYMSPIVCIYGVFAIALALVGPGFWLALPVAFAGQLLVAYALGEVASRYPFQGSLYAWAGRLLGPAYGWFTGWAYVWTVLIALVTVAVGATQFWGAAFAIDVSAKSSLIVGCVIVLAFATASNMLTRKLLRLMIFLSITVEVIASIGLGVWLLFFHNVNPVSAILENGAGAGGWSLSTVLLAVGLAGWSFVGFESSGAIGEEVEDAPRNVPKALRYSLMAIAAIGLFGSLSLLLAVPDIGAVLTGEDVDPITTTLSTHLGETGMRVFNAMFAIGFTACALGLQTGISRVIWAFARDRALPGSTWLAKLSRREAIPLNALAVTAVLPLPIFFLTGSNVYSVLVGFVIGGWYLTFALVLIAAVVVRSRGSWKPGPWSLGRLSLPILVAALIWSVFETINISWPREILSGPDWWLQWSVVLVTAVLGVLGALVYLTVRRGMRLGQPLPEEQES</sequence>
<keyword evidence="3 7" id="KW-0812">Transmembrane</keyword>
<feature type="transmembrane region" description="Helical" evidence="7">
    <location>
        <begin position="404"/>
        <end position="429"/>
    </location>
</feature>
<dbReference type="PANTHER" id="PTHR45649">
    <property type="entry name" value="AMINO-ACID PERMEASE BAT1"/>
    <property type="match status" value="1"/>
</dbReference>
<protein>
    <submittedName>
        <fullName evidence="8">APC family permease</fullName>
    </submittedName>
</protein>
<feature type="transmembrane region" description="Helical" evidence="7">
    <location>
        <begin position="441"/>
        <end position="459"/>
    </location>
</feature>
<dbReference type="Pfam" id="PF13520">
    <property type="entry name" value="AA_permease_2"/>
    <property type="match status" value="1"/>
</dbReference>
<evidence type="ECO:0000256" key="5">
    <source>
        <dbReference type="ARBA" id="ARBA00023136"/>
    </source>
</evidence>
<dbReference type="EMBL" id="JAWSTH010000056">
    <property type="protein sequence ID" value="MDW5596442.1"/>
    <property type="molecule type" value="Genomic_DNA"/>
</dbReference>
<feature type="transmembrane region" description="Helical" evidence="7">
    <location>
        <begin position="479"/>
        <end position="500"/>
    </location>
</feature>
<dbReference type="Proteomes" id="UP001284601">
    <property type="component" value="Unassembled WGS sequence"/>
</dbReference>
<proteinExistence type="predicted"/>
<comment type="subcellular location">
    <subcellularLocation>
        <location evidence="1">Membrane</location>
        <topology evidence="1">Multi-pass membrane protein</topology>
    </subcellularLocation>
</comment>
<feature type="transmembrane region" description="Helical" evidence="7">
    <location>
        <begin position="90"/>
        <end position="112"/>
    </location>
</feature>
<keyword evidence="2" id="KW-0813">Transport</keyword>
<reference evidence="8 9" key="2">
    <citation type="submission" date="2023-10" db="EMBL/GenBank/DDBJ databases">
        <authorList>
            <person name="Han X.F."/>
        </authorList>
    </citation>
    <scope>NUCLEOTIDE SEQUENCE [LARGE SCALE GENOMIC DNA]</scope>
    <source>
        <strain evidence="8 9">KCTC 39840</strain>
    </source>
</reference>
<feature type="transmembrane region" description="Helical" evidence="7">
    <location>
        <begin position="380"/>
        <end position="398"/>
    </location>
</feature>
<feature type="region of interest" description="Disordered" evidence="6">
    <location>
        <begin position="1"/>
        <end position="50"/>
    </location>
</feature>
<feature type="transmembrane region" description="Helical" evidence="7">
    <location>
        <begin position="240"/>
        <end position="259"/>
    </location>
</feature>
<dbReference type="Gene3D" id="1.20.1740.10">
    <property type="entry name" value="Amino acid/polyamine transporter I"/>
    <property type="match status" value="1"/>
</dbReference>
<organism evidence="8 9">
    <name type="scientific">Conexibacter stalactiti</name>
    <dbReference type="NCBI Taxonomy" id="1940611"/>
    <lineage>
        <taxon>Bacteria</taxon>
        <taxon>Bacillati</taxon>
        <taxon>Actinomycetota</taxon>
        <taxon>Thermoleophilia</taxon>
        <taxon>Solirubrobacterales</taxon>
        <taxon>Conexibacteraceae</taxon>
        <taxon>Conexibacter</taxon>
    </lineage>
</organism>
<keyword evidence="5 7" id="KW-0472">Membrane</keyword>
<evidence type="ECO:0000256" key="2">
    <source>
        <dbReference type="ARBA" id="ARBA00022448"/>
    </source>
</evidence>
<comment type="caution">
    <text evidence="8">The sequence shown here is derived from an EMBL/GenBank/DDBJ whole genome shotgun (WGS) entry which is preliminary data.</text>
</comment>